<evidence type="ECO:0000313" key="7">
    <source>
        <dbReference type="Proteomes" id="UP000553776"/>
    </source>
</evidence>
<organism evidence="6 7">
    <name type="scientific">Cohnella xylanilytica</name>
    <dbReference type="NCBI Taxonomy" id="557555"/>
    <lineage>
        <taxon>Bacteria</taxon>
        <taxon>Bacillati</taxon>
        <taxon>Bacillota</taxon>
        <taxon>Bacilli</taxon>
        <taxon>Bacillales</taxon>
        <taxon>Paenibacillaceae</taxon>
        <taxon>Cohnella</taxon>
    </lineage>
</organism>
<keyword evidence="3 5" id="KW-1133">Transmembrane helix</keyword>
<keyword evidence="7" id="KW-1185">Reference proteome</keyword>
<protein>
    <recommendedName>
        <fullName evidence="8">Zinc ribbon protein</fullName>
    </recommendedName>
</protein>
<gene>
    <name evidence="6" type="ORF">H7B90_00915</name>
</gene>
<evidence type="ECO:0000256" key="5">
    <source>
        <dbReference type="SAM" id="Phobius"/>
    </source>
</evidence>
<evidence type="ECO:0000256" key="2">
    <source>
        <dbReference type="ARBA" id="ARBA00022692"/>
    </source>
</evidence>
<evidence type="ECO:0000256" key="4">
    <source>
        <dbReference type="ARBA" id="ARBA00023136"/>
    </source>
</evidence>
<evidence type="ECO:0000256" key="1">
    <source>
        <dbReference type="ARBA" id="ARBA00022475"/>
    </source>
</evidence>
<comment type="caution">
    <text evidence="6">The sequence shown here is derived from an EMBL/GenBank/DDBJ whole genome shotgun (WGS) entry which is preliminary data.</text>
</comment>
<dbReference type="Proteomes" id="UP000553776">
    <property type="component" value="Unassembled WGS sequence"/>
</dbReference>
<feature type="transmembrane region" description="Helical" evidence="5">
    <location>
        <begin position="22"/>
        <end position="46"/>
    </location>
</feature>
<proteinExistence type="predicted"/>
<dbReference type="AlphaFoldDB" id="A0A841TUW1"/>
<keyword evidence="4 5" id="KW-0472">Membrane</keyword>
<name>A0A841TUW1_9BACL</name>
<accession>A0A841TUW1</accession>
<reference evidence="6 7" key="1">
    <citation type="submission" date="2020-08" db="EMBL/GenBank/DDBJ databases">
        <title>Cohnella phylogeny.</title>
        <authorList>
            <person name="Dunlap C."/>
        </authorList>
    </citation>
    <scope>NUCLEOTIDE SEQUENCE [LARGE SCALE GENOMIC DNA]</scope>
    <source>
        <strain evidence="6 7">DSM 25239</strain>
    </source>
</reference>
<evidence type="ECO:0000256" key="3">
    <source>
        <dbReference type="ARBA" id="ARBA00022989"/>
    </source>
</evidence>
<evidence type="ECO:0000313" key="6">
    <source>
        <dbReference type="EMBL" id="MBB6689953.1"/>
    </source>
</evidence>
<evidence type="ECO:0008006" key="8">
    <source>
        <dbReference type="Google" id="ProtNLM"/>
    </source>
</evidence>
<dbReference type="InterPro" id="IPR020912">
    <property type="entry name" value="UPF0295"/>
</dbReference>
<sequence length="94" mass="10583">MAKNLWLRMMALANPRSDRETIGVHMLIFVFFCVIFAGSFIIFAFYKAGRGLASPSTICPACGRSIKVYGNSTVCYKCKSKLFKHADGTYMVRR</sequence>
<keyword evidence="2 5" id="KW-0812">Transmembrane</keyword>
<dbReference type="Pfam" id="PF11023">
    <property type="entry name" value="DUF2614"/>
    <property type="match status" value="1"/>
</dbReference>
<keyword evidence="1" id="KW-1003">Cell membrane</keyword>
<dbReference type="EMBL" id="JACJVR010000002">
    <property type="protein sequence ID" value="MBB6689953.1"/>
    <property type="molecule type" value="Genomic_DNA"/>
</dbReference>